<proteinExistence type="predicted"/>
<dbReference type="SMART" id="SM00202">
    <property type="entry name" value="SR"/>
    <property type="match status" value="1"/>
</dbReference>
<keyword evidence="5" id="KW-1133">Transmembrane helix</keyword>
<dbReference type="SUPFAM" id="SSF56487">
    <property type="entry name" value="SRCR-like"/>
    <property type="match status" value="1"/>
</dbReference>
<feature type="disulfide bond" evidence="4">
    <location>
        <begin position="71"/>
        <end position="81"/>
    </location>
</feature>
<reference evidence="8" key="1">
    <citation type="submission" date="2021-01" db="EMBL/GenBank/DDBJ databases">
        <title>A chromosome-scale assembly of European eel, Anguilla anguilla.</title>
        <authorList>
            <person name="Henkel C."/>
            <person name="Jong-Raadsen S.A."/>
            <person name="Dufour S."/>
            <person name="Weltzien F.-A."/>
            <person name="Palstra A.P."/>
            <person name="Pelster B."/>
            <person name="Spaink H.P."/>
            <person name="Van Den Thillart G.E."/>
            <person name="Jansen H."/>
            <person name="Zahm M."/>
            <person name="Klopp C."/>
            <person name="Cedric C."/>
            <person name="Louis A."/>
            <person name="Berthelot C."/>
            <person name="Parey E."/>
            <person name="Roest Crollius H."/>
            <person name="Montfort J."/>
            <person name="Robinson-Rechavi M."/>
            <person name="Bucao C."/>
            <person name="Bouchez O."/>
            <person name="Gislard M."/>
            <person name="Lluch J."/>
            <person name="Milhes M."/>
            <person name="Lampietro C."/>
            <person name="Lopez Roques C."/>
            <person name="Donnadieu C."/>
            <person name="Braasch I."/>
            <person name="Desvignes T."/>
            <person name="Postlethwait J."/>
            <person name="Bobe J."/>
            <person name="Guiguen Y."/>
            <person name="Dirks R."/>
        </authorList>
    </citation>
    <scope>NUCLEOTIDE SEQUENCE</scope>
    <source>
        <strain evidence="8">Tag_6206</strain>
        <tissue evidence="8">Liver</tissue>
    </source>
</reference>
<dbReference type="Gene3D" id="3.10.250.10">
    <property type="entry name" value="SRCR-like domain"/>
    <property type="match status" value="1"/>
</dbReference>
<keyword evidence="1 6" id="KW-0732">Signal</keyword>
<keyword evidence="3 4" id="KW-1015">Disulfide bond</keyword>
<keyword evidence="9" id="KW-1185">Reference proteome</keyword>
<sequence>MLTDVLILTLGITLAFGNTVNMSVGAVCGHGWGLREAGVVCRELGCGSATGRATAPRRGARGVVWHADVQCSGQEEELAQCRVLGSWRAAEDGGCAYRHTAAARCSEELHTPEIWYNVSVAAPPSRVVRGHGFNEVPARGPSVTFAFASAQASHEGYYYCLYRVRLGGQVFASRESQPLPLILAEPEPLLSAMELSWLVSAVIFVVAVLAIVVVACSLRKRRRHRSELERRSRTCVENTYTALPVK</sequence>
<evidence type="ECO:0000256" key="1">
    <source>
        <dbReference type="ARBA" id="ARBA00022729"/>
    </source>
</evidence>
<dbReference type="PANTHER" id="PTHR19331:SF487">
    <property type="entry name" value="SOLUBLE SCAVENGER RECEPTOR CYSTEINE-RICH DOMAIN-CONTAINING PROTEIN SSC5D"/>
    <property type="match status" value="1"/>
</dbReference>
<evidence type="ECO:0000256" key="6">
    <source>
        <dbReference type="SAM" id="SignalP"/>
    </source>
</evidence>
<comment type="caution">
    <text evidence="8">The sequence shown here is derived from an EMBL/GenBank/DDBJ whole genome shotgun (WGS) entry which is preliminary data.</text>
</comment>
<organism evidence="8 9">
    <name type="scientific">Anguilla anguilla</name>
    <name type="common">European freshwater eel</name>
    <name type="synonym">Muraena anguilla</name>
    <dbReference type="NCBI Taxonomy" id="7936"/>
    <lineage>
        <taxon>Eukaryota</taxon>
        <taxon>Metazoa</taxon>
        <taxon>Chordata</taxon>
        <taxon>Craniata</taxon>
        <taxon>Vertebrata</taxon>
        <taxon>Euteleostomi</taxon>
        <taxon>Actinopterygii</taxon>
        <taxon>Neopterygii</taxon>
        <taxon>Teleostei</taxon>
        <taxon>Anguilliformes</taxon>
        <taxon>Anguillidae</taxon>
        <taxon>Anguilla</taxon>
    </lineage>
</organism>
<evidence type="ECO:0000256" key="3">
    <source>
        <dbReference type="ARBA" id="ARBA00023157"/>
    </source>
</evidence>
<protein>
    <recommendedName>
        <fullName evidence="7">SRCR domain-containing protein</fullName>
    </recommendedName>
</protein>
<dbReference type="Proteomes" id="UP001044222">
    <property type="component" value="Chromosome 12"/>
</dbReference>
<dbReference type="PRINTS" id="PR00258">
    <property type="entry name" value="SPERACTRCPTR"/>
</dbReference>
<dbReference type="InterPro" id="IPR001190">
    <property type="entry name" value="SRCR"/>
</dbReference>
<keyword evidence="5" id="KW-0812">Transmembrane</keyword>
<dbReference type="InterPro" id="IPR036772">
    <property type="entry name" value="SRCR-like_dom_sf"/>
</dbReference>
<dbReference type="PANTHER" id="PTHR19331">
    <property type="entry name" value="SCAVENGER RECEPTOR DOMAIN-CONTAINING"/>
    <property type="match status" value="1"/>
</dbReference>
<keyword evidence="2" id="KW-0677">Repeat</keyword>
<dbReference type="AlphaFoldDB" id="A0A9D3LVR4"/>
<evidence type="ECO:0000259" key="7">
    <source>
        <dbReference type="PROSITE" id="PS50287"/>
    </source>
</evidence>
<accession>A0A9D3LVR4</accession>
<dbReference type="GO" id="GO:0016020">
    <property type="term" value="C:membrane"/>
    <property type="evidence" value="ECO:0007669"/>
    <property type="project" value="InterPro"/>
</dbReference>
<evidence type="ECO:0000256" key="5">
    <source>
        <dbReference type="SAM" id="Phobius"/>
    </source>
</evidence>
<comment type="caution">
    <text evidence="4">Lacks conserved residue(s) required for the propagation of feature annotation.</text>
</comment>
<feature type="signal peptide" evidence="6">
    <location>
        <begin position="1"/>
        <end position="17"/>
    </location>
</feature>
<gene>
    <name evidence="8" type="ORF">ANANG_G00217900</name>
</gene>
<feature type="chain" id="PRO_5039372125" description="SRCR domain-containing protein" evidence="6">
    <location>
        <begin position="18"/>
        <end position="246"/>
    </location>
</feature>
<evidence type="ECO:0000256" key="2">
    <source>
        <dbReference type="ARBA" id="ARBA00022737"/>
    </source>
</evidence>
<dbReference type="EMBL" id="JAFIRN010000012">
    <property type="protein sequence ID" value="KAG5837889.1"/>
    <property type="molecule type" value="Genomic_DNA"/>
</dbReference>
<dbReference type="Pfam" id="PF00530">
    <property type="entry name" value="SRCR"/>
    <property type="match status" value="1"/>
</dbReference>
<dbReference type="PROSITE" id="PS50287">
    <property type="entry name" value="SRCR_2"/>
    <property type="match status" value="1"/>
</dbReference>
<evidence type="ECO:0000313" key="8">
    <source>
        <dbReference type="EMBL" id="KAG5837889.1"/>
    </source>
</evidence>
<feature type="domain" description="SRCR" evidence="7">
    <location>
        <begin position="25"/>
        <end position="106"/>
    </location>
</feature>
<evidence type="ECO:0000313" key="9">
    <source>
        <dbReference type="Proteomes" id="UP001044222"/>
    </source>
</evidence>
<feature type="transmembrane region" description="Helical" evidence="5">
    <location>
        <begin position="195"/>
        <end position="218"/>
    </location>
</feature>
<evidence type="ECO:0000256" key="4">
    <source>
        <dbReference type="PROSITE-ProRule" id="PRU00196"/>
    </source>
</evidence>
<name>A0A9D3LVR4_ANGAN</name>
<keyword evidence="5" id="KW-0472">Membrane</keyword>